<dbReference type="Pfam" id="PF14602">
    <property type="entry name" value="Hexapep_2"/>
    <property type="match status" value="1"/>
</dbReference>
<keyword evidence="3" id="KW-1185">Reference proteome</keyword>
<evidence type="ECO:0000313" key="2">
    <source>
        <dbReference type="EMBL" id="AQQ71508.1"/>
    </source>
</evidence>
<dbReference type="KEGG" id="pbas:SMSP2_01882"/>
<dbReference type="STRING" id="1851148.SMSP2_01882"/>
<dbReference type="AlphaFoldDB" id="A0A1Q2MG32"/>
<protein>
    <submittedName>
        <fullName evidence="2">UDP-2-acetamido-3-amino-2, 3-dideoxy-D-glucuronate N-acetyltransferase</fullName>
        <ecNumber evidence="2">2.3.1.-</ecNumber>
    </submittedName>
</protein>
<dbReference type="InterPro" id="IPR011004">
    <property type="entry name" value="Trimer_LpxA-like_sf"/>
</dbReference>
<keyword evidence="2" id="KW-0012">Acyltransferase</keyword>
<proteinExistence type="inferred from homology"/>
<dbReference type="Gene3D" id="2.20.70.110">
    <property type="match status" value="1"/>
</dbReference>
<dbReference type="PANTHER" id="PTHR43300">
    <property type="entry name" value="ACETYLTRANSFERASE"/>
    <property type="match status" value="1"/>
</dbReference>
<dbReference type="GO" id="GO:0016746">
    <property type="term" value="F:acyltransferase activity"/>
    <property type="evidence" value="ECO:0007669"/>
    <property type="project" value="UniProtKB-KW"/>
</dbReference>
<dbReference type="Gene3D" id="2.160.10.10">
    <property type="entry name" value="Hexapeptide repeat proteins"/>
    <property type="match status" value="1"/>
</dbReference>
<dbReference type="PANTHER" id="PTHR43300:SF4">
    <property type="entry name" value="ACYL-[ACYL-CARRIER-PROTEIN]--UDP-N-ACETYLGLUCOSAMINE O-ACYLTRANSFERASE"/>
    <property type="match status" value="1"/>
</dbReference>
<name>A0A1Q2MG32_9BACT</name>
<comment type="similarity">
    <text evidence="1">Belongs to the transferase hexapeptide repeat family.</text>
</comment>
<dbReference type="Proteomes" id="UP000188181">
    <property type="component" value="Chromosome"/>
</dbReference>
<dbReference type="Pfam" id="PF00132">
    <property type="entry name" value="Hexapep"/>
    <property type="match status" value="2"/>
</dbReference>
<dbReference type="EC" id="2.3.1.-" evidence="2"/>
<dbReference type="InterPro" id="IPR050179">
    <property type="entry name" value="Trans_hexapeptide_repeat"/>
</dbReference>
<dbReference type="EMBL" id="CP019646">
    <property type="protein sequence ID" value="AQQ71508.1"/>
    <property type="molecule type" value="Genomic_DNA"/>
</dbReference>
<dbReference type="SUPFAM" id="SSF51161">
    <property type="entry name" value="Trimeric LpxA-like enzymes"/>
    <property type="match status" value="1"/>
</dbReference>
<evidence type="ECO:0000313" key="3">
    <source>
        <dbReference type="Proteomes" id="UP000188181"/>
    </source>
</evidence>
<reference evidence="3" key="1">
    <citation type="submission" date="2017-02" db="EMBL/GenBank/DDBJ databases">
        <title>Comparative genomics and description of representatives of a novel lineage of planctomycetes thriving in anoxic sediments.</title>
        <authorList>
            <person name="Spring S."/>
            <person name="Bunk B."/>
            <person name="Sproer C."/>
        </authorList>
    </citation>
    <scope>NUCLEOTIDE SEQUENCE [LARGE SCALE GENOMIC DNA]</scope>
    <source>
        <strain evidence="3">SM-Chi-D1</strain>
    </source>
</reference>
<dbReference type="CDD" id="cd03358">
    <property type="entry name" value="LbH_WxcM_N_like"/>
    <property type="match status" value="1"/>
</dbReference>
<evidence type="ECO:0000256" key="1">
    <source>
        <dbReference type="ARBA" id="ARBA00007274"/>
    </source>
</evidence>
<organism evidence="2 3">
    <name type="scientific">Limihaloglobus sulfuriphilus</name>
    <dbReference type="NCBI Taxonomy" id="1851148"/>
    <lineage>
        <taxon>Bacteria</taxon>
        <taxon>Pseudomonadati</taxon>
        <taxon>Planctomycetota</taxon>
        <taxon>Phycisphaerae</taxon>
        <taxon>Sedimentisphaerales</taxon>
        <taxon>Sedimentisphaeraceae</taxon>
        <taxon>Limihaloglobus</taxon>
    </lineage>
</organism>
<gene>
    <name evidence="2" type="primary">wbpD</name>
    <name evidence="2" type="ORF">SMSP2_01882</name>
</gene>
<dbReference type="InterPro" id="IPR001451">
    <property type="entry name" value="Hexapep"/>
</dbReference>
<sequence length="219" mass="24293">MIGQSNYYCHESAYVDQPVEIGEGTKIWHFAHVMKNAQIGRNCILGQNVCVSSDVIIGDNVKIQNNVAIYTGTIIEDDVFLGPSCVLTNVTNPRSQVVRRNLYEKTLFRRGATVGANATIVCGIELGRYCFIAAGAVVVKDIPDYALMIGVPAKQKGWMSRHGHMLRNPDADGIMICPESGFRYRLNENNVMKCLDIGEEEALPEEKSVGKIAYDEYKE</sequence>
<keyword evidence="2" id="KW-0808">Transferase</keyword>
<accession>A0A1Q2MG32</accession>